<reference evidence="1" key="1">
    <citation type="journal article" date="2014" name="Int. J. Syst. Evol. Microbiol.">
        <title>Complete genome sequence of Corynebacterium casei LMG S-19264T (=DSM 44701T), isolated from a smear-ripened cheese.</title>
        <authorList>
            <consortium name="US DOE Joint Genome Institute (JGI-PGF)"/>
            <person name="Walter F."/>
            <person name="Albersmeier A."/>
            <person name="Kalinowski J."/>
            <person name="Ruckert C."/>
        </authorList>
    </citation>
    <scope>NUCLEOTIDE SEQUENCE</scope>
    <source>
        <strain evidence="1">CGMCC 4.7299</strain>
    </source>
</reference>
<gene>
    <name evidence="1" type="ORF">GCM10012284_65020</name>
</gene>
<dbReference type="AlphaFoldDB" id="A0A8J3C917"/>
<organism evidence="1 2">
    <name type="scientific">Mangrovihabitans endophyticus</name>
    <dbReference type="NCBI Taxonomy" id="1751298"/>
    <lineage>
        <taxon>Bacteria</taxon>
        <taxon>Bacillati</taxon>
        <taxon>Actinomycetota</taxon>
        <taxon>Actinomycetes</taxon>
        <taxon>Micromonosporales</taxon>
        <taxon>Micromonosporaceae</taxon>
        <taxon>Mangrovihabitans</taxon>
    </lineage>
</organism>
<sequence>MRITRRYEARQVGDTASVPKRGCGVLVWEVGSHHEGLQVHPDGRPSFSAQLAKKLTSRGVIAKFLWRVTMDTTQHVHSCDLVTVPGVATCSFKVIGEMALYRCGGFHGSPFGEVERLRGSTQFRRG</sequence>
<evidence type="ECO:0000313" key="1">
    <source>
        <dbReference type="EMBL" id="GGL21403.1"/>
    </source>
</evidence>
<reference evidence="1" key="2">
    <citation type="submission" date="2020-09" db="EMBL/GenBank/DDBJ databases">
        <authorList>
            <person name="Sun Q."/>
            <person name="Zhou Y."/>
        </authorList>
    </citation>
    <scope>NUCLEOTIDE SEQUENCE</scope>
    <source>
        <strain evidence="1">CGMCC 4.7299</strain>
    </source>
</reference>
<name>A0A8J3C917_9ACTN</name>
<protein>
    <submittedName>
        <fullName evidence="1">Uncharacterized protein</fullName>
    </submittedName>
</protein>
<accession>A0A8J3C917</accession>
<keyword evidence="2" id="KW-1185">Reference proteome</keyword>
<dbReference type="Proteomes" id="UP000656042">
    <property type="component" value="Unassembled WGS sequence"/>
</dbReference>
<evidence type="ECO:0000313" key="2">
    <source>
        <dbReference type="Proteomes" id="UP000656042"/>
    </source>
</evidence>
<dbReference type="EMBL" id="BMMX01000108">
    <property type="protein sequence ID" value="GGL21403.1"/>
    <property type="molecule type" value="Genomic_DNA"/>
</dbReference>
<proteinExistence type="predicted"/>
<comment type="caution">
    <text evidence="1">The sequence shown here is derived from an EMBL/GenBank/DDBJ whole genome shotgun (WGS) entry which is preliminary data.</text>
</comment>